<feature type="transmembrane region" description="Helical" evidence="7">
    <location>
        <begin position="332"/>
        <end position="357"/>
    </location>
</feature>
<dbReference type="Pfam" id="PF00069">
    <property type="entry name" value="Pkinase"/>
    <property type="match status" value="1"/>
</dbReference>
<dbReference type="Gene3D" id="2.120.10.60">
    <property type="entry name" value="Tricorn protease N-terminal domain"/>
    <property type="match status" value="1"/>
</dbReference>
<dbReference type="PROSITE" id="PS00108">
    <property type="entry name" value="PROTEIN_KINASE_ST"/>
    <property type="match status" value="1"/>
</dbReference>
<gene>
    <name evidence="9" type="ORF">OKA04_18680</name>
</gene>
<keyword evidence="7" id="KW-0812">Transmembrane</keyword>
<dbReference type="PANTHER" id="PTHR43289:SF6">
    <property type="entry name" value="SERINE_THREONINE-PROTEIN KINASE NEKL-3"/>
    <property type="match status" value="1"/>
</dbReference>
<dbReference type="Gene3D" id="1.10.510.10">
    <property type="entry name" value="Transferase(Phosphotransferase) domain 1"/>
    <property type="match status" value="1"/>
</dbReference>
<dbReference type="RefSeq" id="WP_264502727.1">
    <property type="nucleotide sequence ID" value="NZ_JAPDDS010000012.1"/>
</dbReference>
<dbReference type="InterPro" id="IPR017441">
    <property type="entry name" value="Protein_kinase_ATP_BS"/>
</dbReference>
<dbReference type="SMART" id="SM00220">
    <property type="entry name" value="S_TKc"/>
    <property type="match status" value="1"/>
</dbReference>
<evidence type="ECO:0000256" key="5">
    <source>
        <dbReference type="PROSITE-ProRule" id="PRU00221"/>
    </source>
</evidence>
<dbReference type="GO" id="GO:0016301">
    <property type="term" value="F:kinase activity"/>
    <property type="evidence" value="ECO:0007669"/>
    <property type="project" value="UniProtKB-KW"/>
</dbReference>
<accession>A0ABT3FTB2</accession>
<evidence type="ECO:0000256" key="1">
    <source>
        <dbReference type="ARBA" id="ARBA00022679"/>
    </source>
</evidence>
<organism evidence="9 10">
    <name type="scientific">Luteolibacter flavescens</name>
    <dbReference type="NCBI Taxonomy" id="1859460"/>
    <lineage>
        <taxon>Bacteria</taxon>
        <taxon>Pseudomonadati</taxon>
        <taxon>Verrucomicrobiota</taxon>
        <taxon>Verrucomicrobiia</taxon>
        <taxon>Verrucomicrobiales</taxon>
        <taxon>Verrucomicrobiaceae</taxon>
        <taxon>Luteolibacter</taxon>
    </lineage>
</organism>
<dbReference type="Pfam" id="PF00400">
    <property type="entry name" value="WD40"/>
    <property type="match status" value="4"/>
</dbReference>
<dbReference type="PROSITE" id="PS50011">
    <property type="entry name" value="PROTEIN_KINASE_DOM"/>
    <property type="match status" value="1"/>
</dbReference>
<sequence>MAAGTCSRCSALLEPGILGGRCPACLMEMVAADEDFQTERFGEYVLEEEIGRGGMGVVFRAWHAQLGRHVALKILVGGVFARPDFLRRFRMESLAAAQLHHPGIVTVHEAGEAEGQAFYTMELVEGGTLGDLVSAGDPLPVTQAAELLEKISRAVAYAHECGVLHRDLKPSNVLLARDGQPKIADFGLARLLEESGDPAFTLTTELLGSPPYMSPEIAGGGGASRASDIFALGAMLYELLTARPPYMGQNSQAVLERARAGDIVSPRALQAGLPRDVETICLKCLEREPGKRYASAADLADDLRRFLDGREVLARPVGPAGRLARWARRNRTLAGLGAALAISLLIGTVAVIVQAGVNLRQAGELSREQAKSAVIRETLAANLYAADLRAAAQEIAAGNPGGARRWLEAHEADPERGVEWSWMMAESRPRNVTTLASFRGQVRAVAYAPGGDSLAVGILGGPLAVVDRDGGVEEFAGIAHPATPYLLEDGAGFCADGFFQTTSGGQVARKFPARRISFSRDSTRCVTLDADPMFFYREGGRARLVDPATGASLWELPGENFAAAELGPDGSQIATTDVEGKVVLWDVETRARRADWDLPGVTCLHFAPDGRQVAAGGRDLAWLLPTAGGAPRVLYHAPGHQVTAVAFSPDGARLATACTDRALRVWGAGNAIVQAVLRGHHSEVWTVAWHPDGAVLASGCKDGEVREWQVADTGGPVVIPRGSFARPHFDASGKSVITGDGHLPDTVVTRWQASDGTLLQTFPTGTLLIGSRGEEVVLWNTVTRRIEWWPFAADEPRHTFEPPAARTRFSYQMALSPDGGTIAVLDDDGTLILQPVDGGEARRVTLYPQRQDGWKFRALSWDPTGTQVAAAAEAHPFGLRIADLAANEVRELANEKNYITGLAFSPDGRWLAGGSVDGEIAVWDRKSGALQRRWTGHDRNTGDLVFAPDSRTLLSLGGLEGVKFWHVRTWRELALLPVPDAFHHLAISPDGSSVAVTCGGGGEDVYLRVFSLR</sequence>
<comment type="caution">
    <text evidence="9">The sequence shown here is derived from an EMBL/GenBank/DDBJ whole genome shotgun (WGS) entry which is preliminary data.</text>
</comment>
<dbReference type="EMBL" id="JAPDDS010000012">
    <property type="protein sequence ID" value="MCW1886772.1"/>
    <property type="molecule type" value="Genomic_DNA"/>
</dbReference>
<dbReference type="InterPro" id="IPR011009">
    <property type="entry name" value="Kinase-like_dom_sf"/>
</dbReference>
<dbReference type="PROSITE" id="PS50082">
    <property type="entry name" value="WD_REPEATS_2"/>
    <property type="match status" value="3"/>
</dbReference>
<feature type="repeat" description="WD" evidence="5">
    <location>
        <begin position="635"/>
        <end position="666"/>
    </location>
</feature>
<keyword evidence="2 6" id="KW-0547">Nucleotide-binding</keyword>
<feature type="repeat" description="WD" evidence="5">
    <location>
        <begin position="892"/>
        <end position="933"/>
    </location>
</feature>
<dbReference type="PROSITE" id="PS50294">
    <property type="entry name" value="WD_REPEATS_REGION"/>
    <property type="match status" value="3"/>
</dbReference>
<feature type="domain" description="Protein kinase" evidence="8">
    <location>
        <begin position="44"/>
        <end position="307"/>
    </location>
</feature>
<dbReference type="SUPFAM" id="SSF56112">
    <property type="entry name" value="Protein kinase-like (PK-like)"/>
    <property type="match status" value="1"/>
</dbReference>
<protein>
    <submittedName>
        <fullName evidence="9">Serine/threonine-protein kinase</fullName>
    </submittedName>
</protein>
<dbReference type="PROSITE" id="PS00107">
    <property type="entry name" value="PROTEIN_KINASE_ATP"/>
    <property type="match status" value="1"/>
</dbReference>
<dbReference type="Gene3D" id="2.130.10.10">
    <property type="entry name" value="YVTN repeat-like/Quinoprotein amine dehydrogenase"/>
    <property type="match status" value="3"/>
</dbReference>
<dbReference type="InterPro" id="IPR000719">
    <property type="entry name" value="Prot_kinase_dom"/>
</dbReference>
<name>A0ABT3FTB2_9BACT</name>
<evidence type="ECO:0000313" key="10">
    <source>
        <dbReference type="Proteomes" id="UP001207930"/>
    </source>
</evidence>
<evidence type="ECO:0000313" key="9">
    <source>
        <dbReference type="EMBL" id="MCW1886772.1"/>
    </source>
</evidence>
<dbReference type="CDD" id="cd14014">
    <property type="entry name" value="STKc_PknB_like"/>
    <property type="match status" value="1"/>
</dbReference>
<dbReference type="SUPFAM" id="SSF50998">
    <property type="entry name" value="Quinoprotein alcohol dehydrogenase-like"/>
    <property type="match status" value="1"/>
</dbReference>
<proteinExistence type="predicted"/>
<keyword evidence="3 9" id="KW-0418">Kinase</keyword>
<evidence type="ECO:0000256" key="3">
    <source>
        <dbReference type="ARBA" id="ARBA00022777"/>
    </source>
</evidence>
<dbReference type="SMART" id="SM00320">
    <property type="entry name" value="WD40"/>
    <property type="match status" value="10"/>
</dbReference>
<dbReference type="Proteomes" id="UP001207930">
    <property type="component" value="Unassembled WGS sequence"/>
</dbReference>
<dbReference type="InterPro" id="IPR001680">
    <property type="entry name" value="WD40_rpt"/>
</dbReference>
<dbReference type="InterPro" id="IPR015943">
    <property type="entry name" value="WD40/YVTN_repeat-like_dom_sf"/>
</dbReference>
<keyword evidence="4 6" id="KW-0067">ATP-binding</keyword>
<evidence type="ECO:0000256" key="4">
    <source>
        <dbReference type="ARBA" id="ARBA00022840"/>
    </source>
</evidence>
<evidence type="ECO:0000256" key="2">
    <source>
        <dbReference type="ARBA" id="ARBA00022741"/>
    </source>
</evidence>
<dbReference type="PANTHER" id="PTHR43289">
    <property type="entry name" value="MITOGEN-ACTIVATED PROTEIN KINASE KINASE KINASE 20-RELATED"/>
    <property type="match status" value="1"/>
</dbReference>
<dbReference type="Gene3D" id="3.30.200.20">
    <property type="entry name" value="Phosphorylase Kinase, domain 1"/>
    <property type="match status" value="1"/>
</dbReference>
<dbReference type="InterPro" id="IPR011047">
    <property type="entry name" value="Quinoprotein_ADH-like_sf"/>
</dbReference>
<keyword evidence="7" id="KW-0472">Membrane</keyword>
<keyword evidence="5" id="KW-0853">WD repeat</keyword>
<feature type="binding site" evidence="6">
    <location>
        <position position="73"/>
    </location>
    <ligand>
        <name>ATP</name>
        <dbReference type="ChEBI" id="CHEBI:30616"/>
    </ligand>
</feature>
<dbReference type="InterPro" id="IPR008271">
    <property type="entry name" value="Ser/Thr_kinase_AS"/>
</dbReference>
<evidence type="ECO:0000259" key="8">
    <source>
        <dbReference type="PROSITE" id="PS50011"/>
    </source>
</evidence>
<keyword evidence="10" id="KW-1185">Reference proteome</keyword>
<feature type="repeat" description="WD" evidence="5">
    <location>
        <begin position="677"/>
        <end position="710"/>
    </location>
</feature>
<reference evidence="9 10" key="1">
    <citation type="submission" date="2022-10" db="EMBL/GenBank/DDBJ databases">
        <title>Luteolibacter flavescens strain MCCC 1K03193, whole genome shotgun sequencing project.</title>
        <authorList>
            <person name="Zhao G."/>
            <person name="Shen L."/>
        </authorList>
    </citation>
    <scope>NUCLEOTIDE SEQUENCE [LARGE SCALE GENOMIC DNA]</scope>
    <source>
        <strain evidence="9 10">MCCC 1K03193</strain>
    </source>
</reference>
<evidence type="ECO:0000256" key="7">
    <source>
        <dbReference type="SAM" id="Phobius"/>
    </source>
</evidence>
<keyword evidence="7" id="KW-1133">Transmembrane helix</keyword>
<keyword evidence="1" id="KW-0808">Transferase</keyword>
<evidence type="ECO:0000256" key="6">
    <source>
        <dbReference type="PROSITE-ProRule" id="PRU10141"/>
    </source>
</evidence>